<keyword evidence="4" id="KW-0106">Calcium</keyword>
<evidence type="ECO:0000256" key="3">
    <source>
        <dbReference type="ARBA" id="ARBA00022737"/>
    </source>
</evidence>
<name>A0ABT3J4N4_9RHOB</name>
<dbReference type="PRINTS" id="PR00313">
    <property type="entry name" value="CABNDNGRPT"/>
</dbReference>
<dbReference type="Proteomes" id="UP001207582">
    <property type="component" value="Unassembled WGS sequence"/>
</dbReference>
<dbReference type="Gene3D" id="2.60.40.60">
    <property type="entry name" value="Cadherins"/>
    <property type="match status" value="6"/>
</dbReference>
<comment type="subcellular location">
    <subcellularLocation>
        <location evidence="1">Membrane</location>
    </subcellularLocation>
</comment>
<dbReference type="SUPFAM" id="SSF63825">
    <property type="entry name" value="YWTD domain"/>
    <property type="match status" value="1"/>
</dbReference>
<dbReference type="Pfam" id="PF00149">
    <property type="entry name" value="Metallophos"/>
    <property type="match status" value="1"/>
</dbReference>
<keyword evidence="5" id="KW-0130">Cell adhesion</keyword>
<dbReference type="RefSeq" id="WP_264772359.1">
    <property type="nucleotide sequence ID" value="NZ_JAPDOG010000012.1"/>
</dbReference>
<dbReference type="Pfam" id="PF00353">
    <property type="entry name" value="HemolysinCabind"/>
    <property type="match status" value="2"/>
</dbReference>
<keyword evidence="6" id="KW-1133">Transmembrane helix</keyword>
<evidence type="ECO:0000313" key="10">
    <source>
        <dbReference type="Proteomes" id="UP001207582"/>
    </source>
</evidence>
<proteinExistence type="predicted"/>
<keyword evidence="2" id="KW-0812">Transmembrane</keyword>
<dbReference type="Gene3D" id="2.120.10.30">
    <property type="entry name" value="TolB, C-terminal domain"/>
    <property type="match status" value="1"/>
</dbReference>
<dbReference type="InterPro" id="IPR050971">
    <property type="entry name" value="Cadherin-domain_protein"/>
</dbReference>
<feature type="domain" description="Cadherin" evidence="8">
    <location>
        <begin position="489"/>
        <end position="593"/>
    </location>
</feature>
<dbReference type="Pfam" id="PF17963">
    <property type="entry name" value="Big_9"/>
    <property type="match status" value="2"/>
</dbReference>
<evidence type="ECO:0000256" key="5">
    <source>
        <dbReference type="ARBA" id="ARBA00022889"/>
    </source>
</evidence>
<dbReference type="CDD" id="cd11304">
    <property type="entry name" value="Cadherin_repeat"/>
    <property type="match status" value="7"/>
</dbReference>
<reference evidence="9 10" key="1">
    <citation type="submission" date="2022-10" db="EMBL/GenBank/DDBJ databases">
        <title>Defluviimonas sp. CAU 1641 isolated from mud.</title>
        <authorList>
            <person name="Kim W."/>
        </authorList>
    </citation>
    <scope>NUCLEOTIDE SEQUENCE [LARGE SCALE GENOMIC DNA]</scope>
    <source>
        <strain evidence="9 10">CAU 1641</strain>
    </source>
</reference>
<evidence type="ECO:0000256" key="7">
    <source>
        <dbReference type="ARBA" id="ARBA00023136"/>
    </source>
</evidence>
<dbReference type="PANTHER" id="PTHR24025">
    <property type="entry name" value="DESMOGLEIN FAMILY MEMBER"/>
    <property type="match status" value="1"/>
</dbReference>
<dbReference type="InterPro" id="IPR011049">
    <property type="entry name" value="Serralysin-like_metalloprot_C"/>
</dbReference>
<dbReference type="InterPro" id="IPR029052">
    <property type="entry name" value="Metallo-depent_PP-like"/>
</dbReference>
<dbReference type="SUPFAM" id="SSF51120">
    <property type="entry name" value="beta-Roll"/>
    <property type="match status" value="1"/>
</dbReference>
<dbReference type="InterPro" id="IPR018511">
    <property type="entry name" value="Hemolysin-typ_Ca-bd_CS"/>
</dbReference>
<keyword evidence="7" id="KW-0472">Membrane</keyword>
<evidence type="ECO:0000256" key="6">
    <source>
        <dbReference type="ARBA" id="ARBA00022989"/>
    </source>
</evidence>
<feature type="domain" description="Cadherin" evidence="8">
    <location>
        <begin position="801"/>
        <end position="905"/>
    </location>
</feature>
<evidence type="ECO:0000256" key="2">
    <source>
        <dbReference type="ARBA" id="ARBA00022692"/>
    </source>
</evidence>
<dbReference type="SMART" id="SM00112">
    <property type="entry name" value="CA"/>
    <property type="match status" value="7"/>
</dbReference>
<dbReference type="InterPro" id="IPR002126">
    <property type="entry name" value="Cadherin-like_dom"/>
</dbReference>
<dbReference type="Gene3D" id="2.150.10.10">
    <property type="entry name" value="Serralysin-like metalloprotease, C-terminal"/>
    <property type="match status" value="1"/>
</dbReference>
<dbReference type="InterPro" id="IPR001343">
    <property type="entry name" value="Hemolysn_Ca-bd"/>
</dbReference>
<dbReference type="EMBL" id="JAPDOG010000012">
    <property type="protein sequence ID" value="MCW3782628.1"/>
    <property type="molecule type" value="Genomic_DNA"/>
</dbReference>
<dbReference type="InterPro" id="IPR004843">
    <property type="entry name" value="Calcineurin-like_PHP"/>
</dbReference>
<dbReference type="InterPro" id="IPR015919">
    <property type="entry name" value="Cadherin-like_sf"/>
</dbReference>
<evidence type="ECO:0000256" key="1">
    <source>
        <dbReference type="ARBA" id="ARBA00004370"/>
    </source>
</evidence>
<protein>
    <submittedName>
        <fullName evidence="9">Cadherin domain-containing protein</fullName>
    </submittedName>
</protein>
<dbReference type="InterPro" id="IPR011042">
    <property type="entry name" value="6-blade_b-propeller_TolB-like"/>
</dbReference>
<keyword evidence="10" id="KW-1185">Reference proteome</keyword>
<accession>A0ABT3J4N4</accession>
<gene>
    <name evidence="9" type="ORF">OM960_13635</name>
</gene>
<feature type="domain" description="Cadherin" evidence="8">
    <location>
        <begin position="710"/>
        <end position="801"/>
    </location>
</feature>
<dbReference type="Gene3D" id="2.60.40.3440">
    <property type="match status" value="1"/>
</dbReference>
<feature type="domain" description="Cadherin" evidence="8">
    <location>
        <begin position="902"/>
        <end position="1011"/>
    </location>
</feature>
<dbReference type="PANTHER" id="PTHR24025:SF23">
    <property type="entry name" value="NEURAL-CADHERIN"/>
    <property type="match status" value="1"/>
</dbReference>
<dbReference type="PROSITE" id="PS00330">
    <property type="entry name" value="HEMOLYSIN_CALCIUM"/>
    <property type="match status" value="3"/>
</dbReference>
<evidence type="ECO:0000256" key="4">
    <source>
        <dbReference type="ARBA" id="ARBA00022837"/>
    </source>
</evidence>
<dbReference type="Pfam" id="PF00028">
    <property type="entry name" value="Cadherin"/>
    <property type="match status" value="3"/>
</dbReference>
<feature type="domain" description="Cadherin" evidence="8">
    <location>
        <begin position="187"/>
        <end position="304"/>
    </location>
</feature>
<sequence>MCPPNVIVGTEFEDGLSGFADDDLVFGLDGNDTLAGNGGNDILDGGSGNDLLDGGDGDDTLVGATGNDELIGGSGRDTFVIRSDPASADTIHDFTSEDWLGIDAAEFGLTEGNGLTGGRLDPDWFVVGPSATAIGHGQFVFTGGAEPYLLWDPDGAGPAAAVTIASFAPNSTVTASQFTILSAAPEITSAASVSVAESQTAALDVEAQDDLDAEGSGLTYALTGGADAAQFAIDPDTGALSFLSPPDVAAPADTDGDNVYEVRVTVTDTDGLSTRQDLAVTVTAAPTSGGSATALAATAIAPNVFETRVTASADDVEERNTGSIYTNSTDLELSVDGAKGAQTIGIRFTGIAIPKDAVITNAWIQFQTDESDIGAVSLEIRGQASDDAATYSRTKFDVSSRPITDAAVIWTPPDWTIIGAADAGQQTPDLAAIVQEIISRPGWVADNGIAFVITGSGTRTAESFDGNAAAAPLLHIEWLPAEGGEPPVITTPATASVAENQTAVLDVDAQDDLDTEGAGLTYALTGGADAAHFAIDPDTGVLSFNSPPDFEAPTDSDSDNVYGVQVTVTDSRGLTASQDIAVTVTGVNEAPEITSAAAVSMTEGGTIAADVAALDDIDAEGAGLTYALTGGADQGHFALDPDTGVLSFHSPPAFNAPGDADGDNRYEVQVTVTDSGGLPTSQDIVVTVTRINAAPEITTPSAALVVENQTAVIDVEAQDDLDTEGAGLTYSITGGADAARFSIHPDTGALSFLNPPDFEAPDDADGDNRYEVQVTVTDSGGLPTSQDIVVTVTGVNEAPEITSAAAVSVTEGGTTAADVAAQDDIDTEGAGLVYTLTGGADVALFALDPDTGVLSFHSPPAFDAPGDADGDNVYEVQVTVTDSGTLTASQDLAITVTKANAAPEITSASAISAAENQTAVIDVEAQDDFDTEGAGLTYALTGGADRGHFSIDPDTGVLSFNSPPDFEAPGDADTDNVYEVQVTVTDAGGLPATQDIAVTVTDVVENVTPVTFEQRVSSGADDIEQRPSGSIYTNSSDLELINDGGNLQTVGIRFNAIGIPQGSIITNAYIQFKTDEVSTGAASLEIRGDDSDNAAPFTSTPGILSARMTTDASALWVPPDWTVRGEAGDAQRTPNLTAIVQEIVNRSGWTDLNSMAFIITGTGTRTAEAFEGDATGAPLLHIEFLPPQQTEAPQVDLDGPGGGTGYSTTYLENAAAVAIAGADVLITDGDSTHLVGATIVLTNPQQGDVLSVDTAGLPSGISVDSSSTADRIVLTGLAPLADYQTALQRILFQNSSETPDPTQRTVEVTVSDGISPSNAALATIAIDRAPDPVRDAVSTTPDTPAVISDVLANDDPGDGPASVTGFDSVSSAGGTVIAGANNSFSYTPPAGFIGSDSFTYTITDFDGDSATGLVTIAVGVNAPPTAVVLTSAGPFTENISGAIAGTLGASDPDQGDTHIFSVSDPRFEVVGNLLKLKDGVRIDFEKEPVVALDVTATDSGGLSVTETILIDVADVAEIRFAAFGDWADGAGTAAVANLVRNLNAEFIVTTGDNIYNPLDTVDSQIGQFYSDYIGNYSGAYGSGSSVNHFFPALGNHDYSEGLFAEYIDYFTLPGNERYYDFEIGPVHFFAVNSNGEELDGSSSSSVQGQWLQNALAASTSTFKIVYFHHSAYSSGDSHGSTTSLQWPFEDWGATAVLNGHDHTYERILRDDNGDGEVLPYFVTGLGGHGITGFATPIGGSEVRYNGDYGTMLVQASETSITFEFWSVAGGGTLIDSYTIDALAVPGGGSAPSVVAQYSMAAYGIPDPSGLAYDPFTDSFLLSDSEIDEEPHFDFTDIFRLTRAGFLQESYTPSSFTDEPTGLAIDAVDQLMFISDDDTREIYVVDPDDPTTLLYSFDAIALGANDPEDTAVDAANDRLFILSGETDHKIVETDYTGSQVYSTLVLSSSWDVEALAYDSNEDVFYVGGGFSDHVWKVDRDGNILADMDLLKDYRNPITDTRVHVKDIELAPASDGSGETHIYVADFGNSHVMDGYLYEIDPGDLITTPWSTPIPSDELIA</sequence>
<dbReference type="PROSITE" id="PS50268">
    <property type="entry name" value="CADHERIN_2"/>
    <property type="match status" value="6"/>
</dbReference>
<dbReference type="SUPFAM" id="SSF49313">
    <property type="entry name" value="Cadherin-like"/>
    <property type="match status" value="7"/>
</dbReference>
<comment type="caution">
    <text evidence="9">The sequence shown here is derived from an EMBL/GenBank/DDBJ whole genome shotgun (WGS) entry which is preliminary data.</text>
</comment>
<feature type="domain" description="Cadherin" evidence="8">
    <location>
        <begin position="593"/>
        <end position="697"/>
    </location>
</feature>
<evidence type="ECO:0000313" key="9">
    <source>
        <dbReference type="EMBL" id="MCW3782628.1"/>
    </source>
</evidence>
<keyword evidence="3" id="KW-0677">Repeat</keyword>
<dbReference type="Gene3D" id="3.60.21.10">
    <property type="match status" value="1"/>
</dbReference>
<organism evidence="9 10">
    <name type="scientific">Defluviimonas salinarum</name>
    <dbReference type="NCBI Taxonomy" id="2992147"/>
    <lineage>
        <taxon>Bacteria</taxon>
        <taxon>Pseudomonadati</taxon>
        <taxon>Pseudomonadota</taxon>
        <taxon>Alphaproteobacteria</taxon>
        <taxon>Rhodobacterales</taxon>
        <taxon>Paracoccaceae</taxon>
        <taxon>Albidovulum</taxon>
    </lineage>
</organism>
<evidence type="ECO:0000259" key="8">
    <source>
        <dbReference type="PROSITE" id="PS50268"/>
    </source>
</evidence>
<dbReference type="SUPFAM" id="SSF56300">
    <property type="entry name" value="Metallo-dependent phosphatases"/>
    <property type="match status" value="1"/>
</dbReference>